<proteinExistence type="predicted"/>
<keyword evidence="3" id="KW-1185">Reference proteome</keyword>
<feature type="compositionally biased region" description="Polar residues" evidence="1">
    <location>
        <begin position="21"/>
        <end position="42"/>
    </location>
</feature>
<feature type="region of interest" description="Disordered" evidence="1">
    <location>
        <begin position="1"/>
        <end position="42"/>
    </location>
</feature>
<gene>
    <name evidence="2" type="ORF">ABID23_001389</name>
</gene>
<evidence type="ECO:0000313" key="2">
    <source>
        <dbReference type="EMBL" id="MET3590284.1"/>
    </source>
</evidence>
<dbReference type="Proteomes" id="UP001549086">
    <property type="component" value="Unassembled WGS sequence"/>
</dbReference>
<name>A0ABV2HIC0_9HYPH</name>
<evidence type="ECO:0008006" key="4">
    <source>
        <dbReference type="Google" id="ProtNLM"/>
    </source>
</evidence>
<accession>A0ABV2HIC0</accession>
<feature type="compositionally biased region" description="Polar residues" evidence="1">
    <location>
        <begin position="1"/>
        <end position="14"/>
    </location>
</feature>
<evidence type="ECO:0000313" key="3">
    <source>
        <dbReference type="Proteomes" id="UP001549086"/>
    </source>
</evidence>
<reference evidence="2 3" key="1">
    <citation type="submission" date="2024-06" db="EMBL/GenBank/DDBJ databases">
        <title>Genomic Encyclopedia of Type Strains, Phase IV (KMG-IV): sequencing the most valuable type-strain genomes for metagenomic binning, comparative biology and taxonomic classification.</title>
        <authorList>
            <person name="Goeker M."/>
        </authorList>
    </citation>
    <scope>NUCLEOTIDE SEQUENCE [LARGE SCALE GENOMIC DNA]</scope>
    <source>
        <strain evidence="2 3">DSM 23649</strain>
    </source>
</reference>
<dbReference type="EMBL" id="JBEPLI010000019">
    <property type="protein sequence ID" value="MET3590284.1"/>
    <property type="molecule type" value="Genomic_DNA"/>
</dbReference>
<comment type="caution">
    <text evidence="2">The sequence shown here is derived from an EMBL/GenBank/DDBJ whole genome shotgun (WGS) entry which is preliminary data.</text>
</comment>
<organism evidence="2 3">
    <name type="scientific">Bartonella silvatica</name>
    <dbReference type="NCBI Taxonomy" id="357760"/>
    <lineage>
        <taxon>Bacteria</taxon>
        <taxon>Pseudomonadati</taxon>
        <taxon>Pseudomonadota</taxon>
        <taxon>Alphaproteobacteria</taxon>
        <taxon>Hyphomicrobiales</taxon>
        <taxon>Bartonellaceae</taxon>
        <taxon>Bartonella</taxon>
    </lineage>
</organism>
<protein>
    <recommendedName>
        <fullName evidence="4">Filamentous hemagglutinin</fullName>
    </recommendedName>
</protein>
<sequence>MQENYNQQQQSSKSGFLHKAPSNNAQSHTATASSILGATGNITTQSNKETTITASHMIADQDIHVTGESVM</sequence>
<evidence type="ECO:0000256" key="1">
    <source>
        <dbReference type="SAM" id="MobiDB-lite"/>
    </source>
</evidence>